<dbReference type="Proteomes" id="UP000463883">
    <property type="component" value="Chromosome"/>
</dbReference>
<evidence type="ECO:0000313" key="3">
    <source>
        <dbReference type="Proteomes" id="UP000463883"/>
    </source>
</evidence>
<evidence type="ECO:0000313" key="2">
    <source>
        <dbReference type="EMBL" id="QHI73602.1"/>
    </source>
</evidence>
<protein>
    <submittedName>
        <fullName evidence="2">Uncharacterized protein</fullName>
    </submittedName>
</protein>
<dbReference type="RefSeq" id="WP_162363367.1">
    <property type="nucleotide sequence ID" value="NZ_CP047591.1"/>
</dbReference>
<proteinExistence type="predicted"/>
<keyword evidence="1" id="KW-0732">Signal</keyword>
<accession>A0A6P1MHR5</accession>
<feature type="chain" id="PRO_5039632677" evidence="1">
    <location>
        <begin position="21"/>
        <end position="89"/>
    </location>
</feature>
<name>A0A6P1MHR5_9FIRM</name>
<dbReference type="AlphaFoldDB" id="A0A6P1MHR5"/>
<feature type="signal peptide" evidence="1">
    <location>
        <begin position="1"/>
        <end position="20"/>
    </location>
</feature>
<dbReference type="EMBL" id="CP047591">
    <property type="protein sequence ID" value="QHI73602.1"/>
    <property type="molecule type" value="Genomic_DNA"/>
</dbReference>
<sequence>MQKKMNVTATLVVQTIATTAATITIAATTAATMTALTTVMIMLTSADPTGQPAASARDKTYKMRTKNLQKTKGTIGCLLSFHFTYLIIT</sequence>
<dbReference type="KEGG" id="amic:Ami3637_15565"/>
<organism evidence="2 3">
    <name type="scientific">Aminipila terrae</name>
    <dbReference type="NCBI Taxonomy" id="2697030"/>
    <lineage>
        <taxon>Bacteria</taxon>
        <taxon>Bacillati</taxon>
        <taxon>Bacillota</taxon>
        <taxon>Clostridia</taxon>
        <taxon>Peptostreptococcales</taxon>
        <taxon>Anaerovoracaceae</taxon>
        <taxon>Aminipila</taxon>
    </lineage>
</organism>
<evidence type="ECO:0000256" key="1">
    <source>
        <dbReference type="SAM" id="SignalP"/>
    </source>
</evidence>
<gene>
    <name evidence="2" type="ORF">Ami3637_15565</name>
</gene>
<keyword evidence="3" id="KW-1185">Reference proteome</keyword>
<reference evidence="2 3" key="1">
    <citation type="submission" date="2020-01" db="EMBL/GenBank/DDBJ databases">
        <title>Genomic analysis of Aminipila sp. CBA3637.</title>
        <authorList>
            <person name="Kim Y.B."/>
            <person name="Roh S.W."/>
        </authorList>
    </citation>
    <scope>NUCLEOTIDE SEQUENCE [LARGE SCALE GENOMIC DNA]</scope>
    <source>
        <strain evidence="2 3">CBA3637</strain>
    </source>
</reference>